<evidence type="ECO:0000256" key="1">
    <source>
        <dbReference type="SAM" id="SignalP"/>
    </source>
</evidence>
<dbReference type="InterPro" id="IPR007461">
    <property type="entry name" value="Ysc84_actin-binding"/>
</dbReference>
<proteinExistence type="predicted"/>
<evidence type="ECO:0000259" key="2">
    <source>
        <dbReference type="Pfam" id="PF04366"/>
    </source>
</evidence>
<dbReference type="PANTHER" id="PTHR15629:SF2">
    <property type="entry name" value="SH3 DOMAIN-CONTAINING YSC84-LIKE PROTEIN 1"/>
    <property type="match status" value="1"/>
</dbReference>
<feature type="domain" description="Ysc84 actin-binding" evidence="2">
    <location>
        <begin position="121"/>
        <end position="242"/>
    </location>
</feature>
<dbReference type="Proteomes" id="UP000315037">
    <property type="component" value="Unassembled WGS sequence"/>
</dbReference>
<accession>A0A506UQV5</accession>
<keyword evidence="1" id="KW-0732">Signal</keyword>
<dbReference type="AlphaFoldDB" id="A0A506UQV5"/>
<reference evidence="3 4" key="1">
    <citation type="submission" date="2019-03" db="EMBL/GenBank/DDBJ databases">
        <title>The complete genome sequence of Neokomagataea sp. Jb2 NBRC113641.</title>
        <authorList>
            <person name="Chua K.-O."/>
            <person name="Chan K.-G."/>
            <person name="See-Too W.-S."/>
        </authorList>
    </citation>
    <scope>NUCLEOTIDE SEQUENCE [LARGE SCALE GENOMIC DNA]</scope>
    <source>
        <strain evidence="3 4">Jb2</strain>
    </source>
</reference>
<evidence type="ECO:0000313" key="4">
    <source>
        <dbReference type="Proteomes" id="UP000315037"/>
    </source>
</evidence>
<dbReference type="RefSeq" id="WP_141450634.1">
    <property type="nucleotide sequence ID" value="NZ_SORZ01000001.1"/>
</dbReference>
<sequence length="261" mass="27541">MAAISKRFSARQATGLITAALSVLATGVLATSVQAAGTKTANTSKEQLLIEQATTTVQNIFNGSQASSRPQKILTRARAVLICPSIIRMSFVFGGSGGRCLLLSRDARGSWSDPAFYHLSGGSFGLQLGYQDAQVMFFIMTQHGLQALLDHQFKFDANAGVSFTNLGANAESSRTPEKGSDIYALQKANGVFAGAALGGTKLTSDSAADRAYYHQVVGPEDIVINMRVNNPAADPLRRILMKAAPAPKLPVTAPANSDTHP</sequence>
<dbReference type="PANTHER" id="PTHR15629">
    <property type="entry name" value="SH3YL1 PROTEIN"/>
    <property type="match status" value="1"/>
</dbReference>
<dbReference type="EMBL" id="SORZ01000001">
    <property type="protein sequence ID" value="TPW35672.1"/>
    <property type="molecule type" value="Genomic_DNA"/>
</dbReference>
<organism evidence="3 4">
    <name type="scientific">Oecophyllibacter saccharovorans</name>
    <dbReference type="NCBI Taxonomy" id="2558360"/>
    <lineage>
        <taxon>Bacteria</taxon>
        <taxon>Pseudomonadati</taxon>
        <taxon>Pseudomonadota</taxon>
        <taxon>Alphaproteobacteria</taxon>
        <taxon>Acetobacterales</taxon>
        <taxon>Acetobacteraceae</taxon>
        <taxon>Oecophyllibacter</taxon>
    </lineage>
</organism>
<dbReference type="Pfam" id="PF04366">
    <property type="entry name" value="Ysc84"/>
    <property type="match status" value="1"/>
</dbReference>
<dbReference type="GO" id="GO:0035091">
    <property type="term" value="F:phosphatidylinositol binding"/>
    <property type="evidence" value="ECO:0007669"/>
    <property type="project" value="TreeGrafter"/>
</dbReference>
<dbReference type="InterPro" id="IPR051702">
    <property type="entry name" value="SH3_domain_YSC84-like"/>
</dbReference>
<dbReference type="CDD" id="cd11524">
    <property type="entry name" value="SYLF"/>
    <property type="match status" value="1"/>
</dbReference>
<evidence type="ECO:0000313" key="3">
    <source>
        <dbReference type="EMBL" id="TPW35672.1"/>
    </source>
</evidence>
<keyword evidence="4" id="KW-1185">Reference proteome</keyword>
<comment type="caution">
    <text evidence="3">The sequence shown here is derived from an EMBL/GenBank/DDBJ whole genome shotgun (WGS) entry which is preliminary data.</text>
</comment>
<protein>
    <recommendedName>
        <fullName evidence="2">Ysc84 actin-binding domain-containing protein</fullName>
    </recommendedName>
</protein>
<feature type="signal peptide" evidence="1">
    <location>
        <begin position="1"/>
        <end position="35"/>
    </location>
</feature>
<gene>
    <name evidence="3" type="ORF">E3202_01520</name>
</gene>
<name>A0A506UQV5_9PROT</name>
<dbReference type="OrthoDB" id="9782434at2"/>
<feature type="chain" id="PRO_5021223123" description="Ysc84 actin-binding domain-containing protein" evidence="1">
    <location>
        <begin position="36"/>
        <end position="261"/>
    </location>
</feature>